<dbReference type="Pfam" id="PF07501">
    <property type="entry name" value="G5"/>
    <property type="match status" value="8"/>
</dbReference>
<dbReference type="PANTHER" id="PTHR10628">
    <property type="entry name" value="SIALIDASE"/>
    <property type="match status" value="1"/>
</dbReference>
<dbReference type="Pfam" id="PF13088">
    <property type="entry name" value="BNR_2"/>
    <property type="match status" value="1"/>
</dbReference>
<accession>A0A4V0A5S5</accession>
<dbReference type="InterPro" id="IPR023364">
    <property type="entry name" value="Trans_sialidase_dom3"/>
</dbReference>
<keyword evidence="4" id="KW-0134">Cell wall</keyword>
<feature type="domain" description="Gram-positive cocci surface proteins LPxTG" evidence="12">
    <location>
        <begin position="2407"/>
        <end position="2439"/>
    </location>
</feature>
<dbReference type="Gene3D" id="2.120.10.10">
    <property type="match status" value="1"/>
</dbReference>
<keyword evidence="5" id="KW-0964">Secreted</keyword>
<evidence type="ECO:0000313" key="15">
    <source>
        <dbReference type="Proteomes" id="UP000387692"/>
    </source>
</evidence>
<dbReference type="PROSITE" id="PS51109">
    <property type="entry name" value="G5"/>
    <property type="match status" value="12"/>
</dbReference>
<dbReference type="InterPro" id="IPR036278">
    <property type="entry name" value="Sialidase_sf"/>
</dbReference>
<dbReference type="InterPro" id="IPR019931">
    <property type="entry name" value="LPXTG_anchor"/>
</dbReference>
<keyword evidence="6" id="KW-0732">Signal</keyword>
<evidence type="ECO:0000256" key="8">
    <source>
        <dbReference type="ARBA" id="ARBA00022801"/>
    </source>
</evidence>
<dbReference type="GO" id="GO:0009313">
    <property type="term" value="P:oligosaccharide catabolic process"/>
    <property type="evidence" value="ECO:0007669"/>
    <property type="project" value="TreeGrafter"/>
</dbReference>
<dbReference type="Gene3D" id="2.40.220.10">
    <property type="entry name" value="Intramolecular Trans-sialidase, Domain 3"/>
    <property type="match status" value="1"/>
</dbReference>
<feature type="domain" description="G5" evidence="13">
    <location>
        <begin position="1619"/>
        <end position="1701"/>
    </location>
</feature>
<feature type="compositionally biased region" description="Polar residues" evidence="11">
    <location>
        <begin position="69"/>
        <end position="78"/>
    </location>
</feature>
<dbReference type="GO" id="GO:0005737">
    <property type="term" value="C:cytoplasm"/>
    <property type="evidence" value="ECO:0007669"/>
    <property type="project" value="TreeGrafter"/>
</dbReference>
<keyword evidence="10 14" id="KW-0326">Glycosidase</keyword>
<dbReference type="InterPro" id="IPR013320">
    <property type="entry name" value="ConA-like_dom_sf"/>
</dbReference>
<keyword evidence="7" id="KW-0677">Repeat</keyword>
<dbReference type="Pfam" id="PF17966">
    <property type="entry name" value="Muc_B2"/>
    <property type="match status" value="2"/>
</dbReference>
<feature type="domain" description="G5" evidence="13">
    <location>
        <begin position="2044"/>
        <end position="2123"/>
    </location>
</feature>
<dbReference type="NCBIfam" id="TIGR01167">
    <property type="entry name" value="LPXTG_anchor"/>
    <property type="match status" value="1"/>
</dbReference>
<evidence type="ECO:0000313" key="14">
    <source>
        <dbReference type="EMBL" id="VTS48538.1"/>
    </source>
</evidence>
<name>A0A4V0A5S5_STRMT</name>
<dbReference type="SUPFAM" id="SSF49899">
    <property type="entry name" value="Concanavalin A-like lectins/glucanases"/>
    <property type="match status" value="1"/>
</dbReference>
<evidence type="ECO:0000256" key="4">
    <source>
        <dbReference type="ARBA" id="ARBA00022512"/>
    </source>
</evidence>
<dbReference type="SMART" id="SM01208">
    <property type="entry name" value="G5"/>
    <property type="match status" value="12"/>
</dbReference>
<dbReference type="InterPro" id="IPR011098">
    <property type="entry name" value="G5_dom"/>
</dbReference>
<evidence type="ECO:0000256" key="5">
    <source>
        <dbReference type="ARBA" id="ARBA00022525"/>
    </source>
</evidence>
<dbReference type="Pfam" id="PF00746">
    <property type="entry name" value="Gram_pos_anchor"/>
    <property type="match status" value="1"/>
</dbReference>
<feature type="domain" description="G5" evidence="13">
    <location>
        <begin position="2121"/>
        <end position="2203"/>
    </location>
</feature>
<comment type="similarity">
    <text evidence="2">Belongs to the glycosyl hydrolase 33 family.</text>
</comment>
<dbReference type="GO" id="GO:0016020">
    <property type="term" value="C:membrane"/>
    <property type="evidence" value="ECO:0007669"/>
    <property type="project" value="TreeGrafter"/>
</dbReference>
<dbReference type="EC" id="3.2.1.18" evidence="3"/>
<gene>
    <name evidence="14" type="primary">nanA_5</name>
    <name evidence="14" type="ORF">NCTC11189_02086</name>
</gene>
<evidence type="ECO:0000256" key="11">
    <source>
        <dbReference type="SAM" id="MobiDB-lite"/>
    </source>
</evidence>
<dbReference type="Gene3D" id="3.10.20.470">
    <property type="match status" value="1"/>
</dbReference>
<dbReference type="Gene3D" id="2.60.40.4300">
    <property type="match status" value="2"/>
</dbReference>
<feature type="compositionally biased region" description="Low complexity" evidence="11">
    <location>
        <begin position="54"/>
        <end position="68"/>
    </location>
</feature>
<dbReference type="InterPro" id="IPR041558">
    <property type="entry name" value="MucBP_2"/>
</dbReference>
<feature type="domain" description="G5" evidence="13">
    <location>
        <begin position="1368"/>
        <end position="1450"/>
    </location>
</feature>
<dbReference type="SUPFAM" id="SSF50939">
    <property type="entry name" value="Sialidases"/>
    <property type="match status" value="1"/>
</dbReference>
<dbReference type="InterPro" id="IPR004124">
    <property type="entry name" value="Glyco_hydro_33_N"/>
</dbReference>
<dbReference type="GO" id="GO:0006689">
    <property type="term" value="P:ganglioside catabolic process"/>
    <property type="evidence" value="ECO:0007669"/>
    <property type="project" value="TreeGrafter"/>
</dbReference>
<dbReference type="Pfam" id="PF04650">
    <property type="entry name" value="YSIRK_signal"/>
    <property type="match status" value="1"/>
</dbReference>
<dbReference type="InterPro" id="IPR041495">
    <property type="entry name" value="Mub_B2"/>
</dbReference>
<feature type="domain" description="G5" evidence="13">
    <location>
        <begin position="1950"/>
        <end position="2031"/>
    </location>
</feature>
<dbReference type="PANTHER" id="PTHR10628:SF30">
    <property type="entry name" value="EXO-ALPHA-SIALIDASE"/>
    <property type="match status" value="1"/>
</dbReference>
<dbReference type="Proteomes" id="UP000387692">
    <property type="component" value="Unassembled WGS sequence"/>
</dbReference>
<feature type="domain" description="G5" evidence="13">
    <location>
        <begin position="1541"/>
        <end position="1621"/>
    </location>
</feature>
<dbReference type="Gene3D" id="2.20.230.10">
    <property type="entry name" value="Resuscitation-promoting factor rpfb"/>
    <property type="match status" value="12"/>
</dbReference>
<evidence type="ECO:0000256" key="9">
    <source>
        <dbReference type="ARBA" id="ARBA00023088"/>
    </source>
</evidence>
<comment type="catalytic activity">
    <reaction evidence="1">
        <text>Hydrolysis of alpha-(2-&gt;3)-, alpha-(2-&gt;6)-, alpha-(2-&gt;8)- glycosidic linkages of terminal sialic acid residues in oligosaccharides, glycoproteins, glycolipids, colominic acid and synthetic substrates.</text>
        <dbReference type="EC" id="3.2.1.18"/>
    </reaction>
</comment>
<dbReference type="Pfam" id="PF02973">
    <property type="entry name" value="Sialidase"/>
    <property type="match status" value="1"/>
</dbReference>
<dbReference type="NCBIfam" id="TIGR01168">
    <property type="entry name" value="YSIRK_signal"/>
    <property type="match status" value="1"/>
</dbReference>
<evidence type="ECO:0000256" key="6">
    <source>
        <dbReference type="ARBA" id="ARBA00022729"/>
    </source>
</evidence>
<feature type="domain" description="G5" evidence="13">
    <location>
        <begin position="1870"/>
        <end position="1952"/>
    </location>
</feature>
<dbReference type="RefSeq" id="WP_143952983.1">
    <property type="nucleotide sequence ID" value="NZ_CABEHV010000004.1"/>
</dbReference>
<feature type="region of interest" description="Disordered" evidence="11">
    <location>
        <begin position="46"/>
        <end position="78"/>
    </location>
</feature>
<evidence type="ECO:0000256" key="7">
    <source>
        <dbReference type="ARBA" id="ARBA00022737"/>
    </source>
</evidence>
<feature type="domain" description="G5" evidence="13">
    <location>
        <begin position="1448"/>
        <end position="1529"/>
    </location>
</feature>
<keyword evidence="9" id="KW-0572">Peptidoglycan-anchor</keyword>
<evidence type="ECO:0000256" key="1">
    <source>
        <dbReference type="ARBA" id="ARBA00000427"/>
    </source>
</evidence>
<feature type="domain" description="G5" evidence="13">
    <location>
        <begin position="1793"/>
        <end position="1872"/>
    </location>
</feature>
<evidence type="ECO:0000259" key="12">
    <source>
        <dbReference type="PROSITE" id="PS50847"/>
    </source>
</evidence>
<dbReference type="Gene3D" id="2.60.120.200">
    <property type="match status" value="1"/>
</dbReference>
<dbReference type="InterPro" id="IPR005877">
    <property type="entry name" value="YSIRK_signal_dom"/>
</dbReference>
<evidence type="ECO:0000259" key="13">
    <source>
        <dbReference type="PROSITE" id="PS51109"/>
    </source>
</evidence>
<evidence type="ECO:0000256" key="10">
    <source>
        <dbReference type="ARBA" id="ARBA00023295"/>
    </source>
</evidence>
<evidence type="ECO:0000256" key="3">
    <source>
        <dbReference type="ARBA" id="ARBA00012733"/>
    </source>
</evidence>
<feature type="domain" description="G5" evidence="13">
    <location>
        <begin position="2295"/>
        <end position="2374"/>
    </location>
</feature>
<keyword evidence="8 14" id="KW-0378">Hydrolase</keyword>
<dbReference type="EMBL" id="CABEHV010000004">
    <property type="protein sequence ID" value="VTS48538.1"/>
    <property type="molecule type" value="Genomic_DNA"/>
</dbReference>
<dbReference type="Pfam" id="PF17965">
    <property type="entry name" value="MucBP_2"/>
    <property type="match status" value="1"/>
</dbReference>
<feature type="domain" description="G5" evidence="13">
    <location>
        <begin position="2201"/>
        <end position="2282"/>
    </location>
</feature>
<dbReference type="InterPro" id="IPR026856">
    <property type="entry name" value="Sialidase_fam"/>
</dbReference>
<reference evidence="14 15" key="1">
    <citation type="submission" date="2019-05" db="EMBL/GenBank/DDBJ databases">
        <authorList>
            <consortium name="Pathogen Informatics"/>
        </authorList>
    </citation>
    <scope>NUCLEOTIDE SEQUENCE [LARGE SCALE GENOMIC DNA]</scope>
    <source>
        <strain evidence="14 15">NCTC11189</strain>
    </source>
</reference>
<dbReference type="PROSITE" id="PS50847">
    <property type="entry name" value="GRAM_POS_ANCHORING"/>
    <property type="match status" value="1"/>
</dbReference>
<organism evidence="14 15">
    <name type="scientific">Streptococcus mitis</name>
    <dbReference type="NCBI Taxonomy" id="28037"/>
    <lineage>
        <taxon>Bacteria</taxon>
        <taxon>Bacillati</taxon>
        <taxon>Bacillota</taxon>
        <taxon>Bacilli</taxon>
        <taxon>Lactobacillales</taxon>
        <taxon>Streptococcaceae</taxon>
        <taxon>Streptococcus</taxon>
        <taxon>Streptococcus mitis group</taxon>
    </lineage>
</organism>
<protein>
    <recommendedName>
        <fullName evidence="3">exo-alpha-sialidase</fullName>
        <ecNumber evidence="3">3.2.1.18</ecNumber>
    </recommendedName>
</protein>
<dbReference type="InterPro" id="IPR011040">
    <property type="entry name" value="Sialidase"/>
</dbReference>
<dbReference type="CDD" id="cd15482">
    <property type="entry name" value="Sialidase_non-viral"/>
    <property type="match status" value="1"/>
</dbReference>
<dbReference type="GO" id="GO:0004308">
    <property type="term" value="F:exo-alpha-sialidase activity"/>
    <property type="evidence" value="ECO:0007669"/>
    <property type="project" value="UniProtKB-EC"/>
</dbReference>
<evidence type="ECO:0000256" key="2">
    <source>
        <dbReference type="ARBA" id="ARBA00009348"/>
    </source>
</evidence>
<proteinExistence type="inferred from homology"/>
<sequence length="2439" mass="269774">MKEKIMQSSNQRQLFSFRKYKVGLCSVLLGTALIFGASVSSPVSAAELEKKPSVTEGTDVTGSSTVSSPNDASNGVSNHTNKVEAAPIVNVTASADEMKKEDDYYAREIFKGSEVVSVDDVQTNNKVDKSIDLSSDLKKVKNLTNATVHVEFKATETVPNLYSVFSASSNSNRNEYFLLGVSGNKPVVEARTGKEGNYQYDRFEDGKESIRPNEWNSLTFTISRPNVNVDAGEAKLYVNGRLSKASTKSGLFLTAMQNLTNMQLGAMQRGNGKVWGTNLDIRNLTIYDYAFSDTEVGQRSAVFLRDPQGNKSLSSAELTDNKVVFQAGLNGQKNSDGIYSYRIPSLLKTADSTIIAGADERRLHYSDWGDIGMVVRRSEDGGKTWGERINILNIRDNPIARNANIGSPISIDMVLVQDPQTKKIYSIYDVFPEGQGILGMSVTREESYTVVNGRTYQIVYKGNEKYTIREDGYIYDSNNQKTSYHVITKSTKSDNKYSDTGDLYNGSKLVGNIYFNPTTDSPFRVAKDNFIWISESNDDGKTWSAPRDITPQIKKDWMKFLGTGPGSGIALKNGRYAGRLVVPMYSTNYVSHLNGSQSSRVIYSDDHGLTWNMGASPNDGRIFRGETLNSNTMRNTAAELTEASVVELNDGTLKMFMRNRSGHVQFSTSKDGGATWGAVETISDIPDVYVQLSAVHTVQNGREYIVLVNANGRGRENGYARLAEVQSDGSLKWIRHNLVQAGKFAYNSVQNLGNGEFGLLYEHSEDNENDYTLSFRKFNWDFLNPKVRAVSAQVTTDDNLVSIRYDGEVLARKGLVLTLSNGRKLPFVTQYDHRTLLFQWQPEDEGATVTGIQTGTLDSVTDIPLDTTNVRLPIRTRTVEPTDPKVANSLLYPDINNDLRWPAGLSYNDLNRTVTRTIHYVADDGKVFPDTVQTVAYSRNAIIDLVKGTVTYGSWVLAKSEFDSLVVPIQAGYLADRSLITNQNIEKDVHTLVPISVTTSVRYKKLGSWIVQTPNSEMNRISYPNSYLDASVIGNHSTVTIPYVAGYRAIGKDGNYLILKNTDRPAEGYLAPRPDDATQDSIIRYDKDNQSAQIRFVNQSNKAVLSTVSLTGKTGEVIDSKSVDREILSFLNKGYRIVTDEFHQILTPVYGDNSRVVTQFTIVLTPRVEKIDASQYKEKDSLVDSQLKLTWPAGLTEKDLQKSVSRTTRFLNTQGEEIAPAHEAVLNYRRTATVNLVTKAVLYTGWIAEQNKFPAVPAPVVVGYLANELEKPELSSTPNIPARVDAIYYRKLGQWVLKLPSETIRITYPNDRSNAGRVGTEQSTTPVVTGYQAKYQGKNLVLAQDGRSYILSLPEDVTRDMIIDYTRIPAVEGKEEVRETVSIPYERLTEVSSDLYTDQTQLKQSGRAGSKTVVKLYQTLDGVKTDKVLSVREENVVASQPEITLVGTKPIKSRENVVSTEEIAPVLVYREDPSLLKGQSQTVQGRAGQRKIITIYETDHGIRTGIILSQTSEIVQEATPTIIYQGVKVIGRTIPEDGPLSPMVEKSSVETRIEETDFTTEYRDSASLPKGQTKVLIAGEKGQRTIITEISSDNGVETRRVLSNNITKEPINQVVLIGIKAVEGKEEVRETVSIPYERLTEVSSDLYTDQTQLKQSGRAGSKTVVKLYQTLDGVKTDKVLSVREENVVASQPEITLVGTKPIKSQENVVSTEEIAPVLVYREDPSLLKGQSQTVQGRAGQRKIITIYETDHGIRTGIILSQTSEIVQEATPTIIYQGVKVIGRTTPEDGPLSPMVEKPSVETRIEETDFTTEYRNSASLPKGQTKVLIAGEKGQRTIITEISSDNGVETRRVLSNNITKEPINQVVLIGIKAVEGKEEVRETVSIPYERLTEVSSNLYTDQTQLKQSGRAGSKTVVKLYQTLDGVKTDKVLSVREENVVASQPEITLVGTKPIKSQENVVSTEEIAPVLVYREDPSLLKGQSQTVQGRAGQRKIITIYETDHGIRTGIILSQTSEIVQEATPTIIYQGVKVIGRTTPEDGPLSPMVEKPSVETRIEETDFTTEYRNSASLPKGQTKVLIAGEKGQRTIITEISSDNGVETRRVLSNNITKEPINQVVLIGIKAVEGKEEVRETVSIPYERLTEVSSDLYTDQTQLKQSGRAGSKTVVKLYQTLDGVKTDKVLSVREENIVASQPEITLVGTKPIKSRENVVSTEEITPVLVYREDPSLLKGQSQTVQGRAGQRKITTIYETDHGIRTGIILSQTSEIVQEATPTIIYQGVKVIGRTIPEDGPLSPMVEKPSVETRIEETDFTTEYRDSASLPKGQTKVLIAGEKGQRTIITEISSDNGVETRRVLSNNITKEPINQVVLIGIKAIEGEEDKKTLLIPSNENMILSSDRKLVNSAKELPRTSSIDDNNLFVLGSIGLLLSLGLSVRKRKN</sequence>
<feature type="domain" description="G5" evidence="13">
    <location>
        <begin position="1699"/>
        <end position="1780"/>
    </location>
</feature>